<evidence type="ECO:0000313" key="12">
    <source>
        <dbReference type="EMBL" id="QFZ98744.1"/>
    </source>
</evidence>
<evidence type="ECO:0000256" key="7">
    <source>
        <dbReference type="ARBA" id="ARBA00023136"/>
    </source>
</evidence>
<keyword evidence="5" id="KW-1278">Translocase</keyword>
<geneLocation type="mitochondrion" evidence="12"/>
<dbReference type="RefSeq" id="YP_009710795.1">
    <property type="nucleotide sequence ID" value="NC_045202.1"/>
</dbReference>
<dbReference type="PANTHER" id="PTHR11403">
    <property type="entry name" value="CYTOCHROME C OXIDASE SUBUNIT III"/>
    <property type="match status" value="1"/>
</dbReference>
<name>A0A5Q0N2E6_9AGAR</name>
<sequence>MIQTNTINKFQHFPFHLVDPSPWPILTSFSLLNLTIGAVSYMHGYPYGGYILTSGFILTLFGMVLWFRDVVIEGTYLGHHTKEVKNGLMLGIVLFIVSEVFAFLSVFWAFFHSSLSPAVEIGGSWPPLGITPLDPFAIPLLNTFLLLSSGAFITYGHHALIAGNRKGTIDGVIFTIILAVVFTALQYFEYSEAGFTMADGVYGSAFYASTGLHGLHVIVGTIFITVALTRIINYHSTTKHHFNFEASILYWHFVDVVWLFLFVAVYFWGNT</sequence>
<keyword evidence="9 12" id="KW-0496">Mitochondrion</keyword>
<dbReference type="InterPro" id="IPR000298">
    <property type="entry name" value="Cyt_c_oxidase-like_su3"/>
</dbReference>
<comment type="function">
    <text evidence="9">Component of the cytochrome c oxidase, the last enzyme in the mitochondrial electron transport chain which drives oxidative phosphorylation. The respiratory chain contains 3 multisubunit complexes succinate dehydrogenase (complex II, CII), ubiquinol-cytochrome c oxidoreductase (cytochrome b-c1 complex, complex III, CIII) and cytochrome c oxidase (complex IV, CIV), that cooperate to transfer electrons derived from NADH and succinate to molecular oxygen, creating an electrochemical gradient over the inner membrane that drives transmembrane transport and the ATP synthase. Cytochrome c oxidase is the component of the respiratory chain that catalyzes the reduction of oxygen to water. Electrons originating from reduced cytochrome c in the intermembrane space (IMS) are transferred via the dinuclear copper A center (CU(A)) of subunit 2 and heme A of subunit 1 to the active site in subunit 1, a binuclear center (BNC) formed by heme A3 and copper B (CU(B)). The BNC reduces molecular oxygen to 2 water molecules using 4 electrons from cytochrome c in the IMS and 4 protons from the mitochondrial matrix.</text>
</comment>
<dbReference type="PANTHER" id="PTHR11403:SF7">
    <property type="entry name" value="CYTOCHROME C OXIDASE SUBUNIT 3"/>
    <property type="match status" value="1"/>
</dbReference>
<dbReference type="FunFam" id="1.20.120.80:FF:000002">
    <property type="entry name" value="Cytochrome c oxidase subunit 3"/>
    <property type="match status" value="1"/>
</dbReference>
<dbReference type="InterPro" id="IPR013833">
    <property type="entry name" value="Cyt_c_oxidase_su3_a-hlx"/>
</dbReference>
<feature type="transmembrane region" description="Helical" evidence="10">
    <location>
        <begin position="205"/>
        <end position="228"/>
    </location>
</feature>
<evidence type="ECO:0000256" key="8">
    <source>
        <dbReference type="ARBA" id="ARBA00049512"/>
    </source>
</evidence>
<dbReference type="Gene3D" id="1.10.287.70">
    <property type="match status" value="1"/>
</dbReference>
<keyword evidence="6 10" id="KW-1133">Transmembrane helix</keyword>
<evidence type="ECO:0000256" key="4">
    <source>
        <dbReference type="ARBA" id="ARBA00022692"/>
    </source>
</evidence>
<evidence type="ECO:0000256" key="10">
    <source>
        <dbReference type="SAM" id="Phobius"/>
    </source>
</evidence>
<reference evidence="12" key="1">
    <citation type="submission" date="2019-05" db="EMBL/GenBank/DDBJ databases">
        <title>The first complete mitochondrial genome of the genus Macrolepiota (Macrolepiota dolichaula) by next-generation sequencing and its phylogenetic implications.</title>
        <authorList>
            <person name="Li Q."/>
            <person name="Chen C."/>
            <person name="Huang W."/>
            <person name="Jin X."/>
        </authorList>
    </citation>
    <scope>NUCLEOTIDE SEQUENCE</scope>
    <source>
        <strain evidence="12">SLZ21</strain>
    </source>
</reference>
<organism evidence="12">
    <name type="scientific">Macrolepiota fuliginosa</name>
    <dbReference type="NCBI Taxonomy" id="201230"/>
    <lineage>
        <taxon>Eukaryota</taxon>
        <taxon>Fungi</taxon>
        <taxon>Dikarya</taxon>
        <taxon>Basidiomycota</taxon>
        <taxon>Agaricomycotina</taxon>
        <taxon>Agaricomycetes</taxon>
        <taxon>Agaricomycetidae</taxon>
        <taxon>Agaricales</taxon>
        <taxon>Agaricineae</taxon>
        <taxon>Agaricaceae</taxon>
        <taxon>Macrolepiota</taxon>
    </lineage>
</organism>
<dbReference type="GeneID" id="42438039"/>
<dbReference type="GO" id="GO:0045277">
    <property type="term" value="C:respiratory chain complex IV"/>
    <property type="evidence" value="ECO:0007669"/>
    <property type="project" value="UniProtKB-ARBA"/>
</dbReference>
<dbReference type="InterPro" id="IPR035973">
    <property type="entry name" value="Cyt_c_oxidase_su3-like_sf"/>
</dbReference>
<evidence type="ECO:0000256" key="5">
    <source>
        <dbReference type="ARBA" id="ARBA00022967"/>
    </source>
</evidence>
<dbReference type="AlphaFoldDB" id="A0A5Q0N2E6"/>
<evidence type="ECO:0000256" key="3">
    <source>
        <dbReference type="ARBA" id="ARBA00015944"/>
    </source>
</evidence>
<feature type="transmembrane region" description="Helical" evidence="10">
    <location>
        <begin position="136"/>
        <end position="155"/>
    </location>
</feature>
<feature type="transmembrane region" description="Helical" evidence="10">
    <location>
        <begin position="47"/>
        <end position="67"/>
    </location>
</feature>
<comment type="similarity">
    <text evidence="2 9">Belongs to the cytochrome c oxidase subunit 3 family.</text>
</comment>
<dbReference type="GO" id="GO:0006123">
    <property type="term" value="P:mitochondrial electron transport, cytochrome c to oxygen"/>
    <property type="evidence" value="ECO:0007669"/>
    <property type="project" value="TreeGrafter"/>
</dbReference>
<dbReference type="InterPro" id="IPR024791">
    <property type="entry name" value="Cyt_c/ubiquinol_Oxase_su3"/>
</dbReference>
<protein>
    <recommendedName>
        <fullName evidence="3 9">Cytochrome c oxidase subunit 3</fullName>
    </recommendedName>
</protein>
<evidence type="ECO:0000256" key="9">
    <source>
        <dbReference type="RuleBase" id="RU003375"/>
    </source>
</evidence>
<evidence type="ECO:0000256" key="1">
    <source>
        <dbReference type="ARBA" id="ARBA00004448"/>
    </source>
</evidence>
<dbReference type="Gene3D" id="1.20.120.80">
    <property type="entry name" value="Cytochrome c oxidase, subunit III, four-helix bundle"/>
    <property type="match status" value="1"/>
</dbReference>
<evidence type="ECO:0000256" key="6">
    <source>
        <dbReference type="ARBA" id="ARBA00022989"/>
    </source>
</evidence>
<dbReference type="EMBL" id="MK993562">
    <property type="protein sequence ID" value="QFZ98744.1"/>
    <property type="molecule type" value="Genomic_DNA"/>
</dbReference>
<dbReference type="FunFam" id="1.10.287.70:FF:000082">
    <property type="entry name" value="Cytochrome c oxidase subunit 3"/>
    <property type="match status" value="1"/>
</dbReference>
<keyword evidence="7 10" id="KW-0472">Membrane</keyword>
<dbReference type="CDD" id="cd01665">
    <property type="entry name" value="Cyt_c_Oxidase_III"/>
    <property type="match status" value="1"/>
</dbReference>
<evidence type="ECO:0000256" key="2">
    <source>
        <dbReference type="ARBA" id="ARBA00010581"/>
    </source>
</evidence>
<dbReference type="SUPFAM" id="SSF81452">
    <property type="entry name" value="Cytochrome c oxidase subunit III-like"/>
    <property type="match status" value="1"/>
</dbReference>
<dbReference type="InterPro" id="IPR033945">
    <property type="entry name" value="Cyt_c_oxase_su3_dom"/>
</dbReference>
<feature type="transmembrane region" description="Helical" evidence="10">
    <location>
        <begin position="88"/>
        <end position="111"/>
    </location>
</feature>
<feature type="transmembrane region" description="Helical" evidence="10">
    <location>
        <begin position="167"/>
        <end position="185"/>
    </location>
</feature>
<dbReference type="PROSITE" id="PS50253">
    <property type="entry name" value="COX3"/>
    <property type="match status" value="1"/>
</dbReference>
<feature type="transmembrane region" description="Helical" evidence="10">
    <location>
        <begin position="249"/>
        <end position="269"/>
    </location>
</feature>
<dbReference type="Pfam" id="PF00510">
    <property type="entry name" value="COX3"/>
    <property type="match status" value="1"/>
</dbReference>
<gene>
    <name evidence="12" type="primary">cox3</name>
</gene>
<comment type="subcellular location">
    <subcellularLocation>
        <location evidence="1">Mitochondrion inner membrane</location>
        <topology evidence="1">Multi-pass membrane protein</topology>
    </subcellularLocation>
</comment>
<proteinExistence type="inferred from homology"/>
<keyword evidence="4 9" id="KW-0812">Transmembrane</keyword>
<dbReference type="GO" id="GO:0005743">
    <property type="term" value="C:mitochondrial inner membrane"/>
    <property type="evidence" value="ECO:0007669"/>
    <property type="project" value="UniProtKB-SubCell"/>
</dbReference>
<feature type="domain" description="Heme-copper oxidase subunit III family profile" evidence="11">
    <location>
        <begin position="11"/>
        <end position="270"/>
    </location>
</feature>
<feature type="transmembrane region" description="Helical" evidence="10">
    <location>
        <begin position="21"/>
        <end position="41"/>
    </location>
</feature>
<evidence type="ECO:0000259" key="11">
    <source>
        <dbReference type="PROSITE" id="PS50253"/>
    </source>
</evidence>
<comment type="catalytic activity">
    <reaction evidence="8">
        <text>4 Fe(II)-[cytochrome c] + O2 + 8 H(+)(in) = 4 Fe(III)-[cytochrome c] + 2 H2O + 4 H(+)(out)</text>
        <dbReference type="Rhea" id="RHEA:11436"/>
        <dbReference type="Rhea" id="RHEA-COMP:10350"/>
        <dbReference type="Rhea" id="RHEA-COMP:14399"/>
        <dbReference type="ChEBI" id="CHEBI:15377"/>
        <dbReference type="ChEBI" id="CHEBI:15378"/>
        <dbReference type="ChEBI" id="CHEBI:15379"/>
        <dbReference type="ChEBI" id="CHEBI:29033"/>
        <dbReference type="ChEBI" id="CHEBI:29034"/>
        <dbReference type="EC" id="7.1.1.9"/>
    </reaction>
    <physiologicalReaction direction="left-to-right" evidence="8">
        <dbReference type="Rhea" id="RHEA:11437"/>
    </physiologicalReaction>
</comment>
<accession>A0A5Q0N2E6</accession>
<dbReference type="GO" id="GO:0004129">
    <property type="term" value="F:cytochrome-c oxidase activity"/>
    <property type="evidence" value="ECO:0007669"/>
    <property type="project" value="UniProtKB-EC"/>
</dbReference>